<dbReference type="InterPro" id="IPR013786">
    <property type="entry name" value="AcylCoA_DH/ox_N"/>
</dbReference>
<evidence type="ECO:0000259" key="8">
    <source>
        <dbReference type="Pfam" id="PF02770"/>
    </source>
</evidence>
<evidence type="ECO:0000256" key="3">
    <source>
        <dbReference type="ARBA" id="ARBA00022630"/>
    </source>
</evidence>
<dbReference type="PANTHER" id="PTHR43884">
    <property type="entry name" value="ACYL-COA DEHYDROGENASE"/>
    <property type="match status" value="1"/>
</dbReference>
<evidence type="ECO:0000313" key="10">
    <source>
        <dbReference type="EMBL" id="KRL00644.1"/>
    </source>
</evidence>
<dbReference type="GO" id="GO:0050660">
    <property type="term" value="F:flavin adenine dinucleotide binding"/>
    <property type="evidence" value="ECO:0007669"/>
    <property type="project" value="InterPro"/>
</dbReference>
<feature type="domain" description="Acyl-CoA dehydrogenase/oxidase N-terminal" evidence="9">
    <location>
        <begin position="7"/>
        <end position="108"/>
    </location>
</feature>
<name>K0NW84_9LACO</name>
<dbReference type="InterPro" id="IPR046373">
    <property type="entry name" value="Acyl-CoA_Oxase/DH_mid-dom_sf"/>
</dbReference>
<dbReference type="Pfam" id="PF02770">
    <property type="entry name" value="Acyl-CoA_dh_M"/>
    <property type="match status" value="1"/>
</dbReference>
<evidence type="ECO:0000256" key="1">
    <source>
        <dbReference type="ARBA" id="ARBA00001974"/>
    </source>
</evidence>
<dbReference type="STRING" id="1293597.FC20_GL001265"/>
<evidence type="ECO:0000256" key="4">
    <source>
        <dbReference type="ARBA" id="ARBA00022827"/>
    </source>
</evidence>
<keyword evidence="4 5" id="KW-0274">FAD</keyword>
<dbReference type="InterPro" id="IPR029035">
    <property type="entry name" value="DHS-like_NAD/FAD-binding_dom"/>
</dbReference>
<dbReference type="Gene3D" id="1.10.540.10">
    <property type="entry name" value="Acyl-CoA dehydrogenase/oxidase, N-terminal domain"/>
    <property type="match status" value="1"/>
</dbReference>
<dbReference type="Gene3D" id="2.40.110.10">
    <property type="entry name" value="Butyryl-CoA Dehydrogenase, subunit A, domain 2"/>
    <property type="match status" value="1"/>
</dbReference>
<accession>K0NW84</accession>
<evidence type="ECO:0000313" key="11">
    <source>
        <dbReference type="Proteomes" id="UP000051074"/>
    </source>
</evidence>
<dbReference type="EMBL" id="AZDU01000040">
    <property type="protein sequence ID" value="KRL00644.1"/>
    <property type="molecule type" value="Genomic_DNA"/>
</dbReference>
<dbReference type="InterPro" id="IPR009075">
    <property type="entry name" value="AcylCo_DH/oxidase_C"/>
</dbReference>
<dbReference type="Gene3D" id="3.40.50.1220">
    <property type="entry name" value="TPP-binding domain"/>
    <property type="match status" value="1"/>
</dbReference>
<feature type="domain" description="Acyl-CoA dehydrogenase/oxidase C-terminal" evidence="6">
    <location>
        <begin position="219"/>
        <end position="365"/>
    </location>
</feature>
<reference evidence="10 11" key="1">
    <citation type="journal article" date="2015" name="Genome Announc.">
        <title>Expanding the biotechnology potential of lactobacilli through comparative genomics of 213 strains and associated genera.</title>
        <authorList>
            <person name="Sun Z."/>
            <person name="Harris H.M."/>
            <person name="McCann A."/>
            <person name="Guo C."/>
            <person name="Argimon S."/>
            <person name="Zhang W."/>
            <person name="Yang X."/>
            <person name="Jeffery I.B."/>
            <person name="Cooney J.C."/>
            <person name="Kagawa T.F."/>
            <person name="Liu W."/>
            <person name="Song Y."/>
            <person name="Salvetti E."/>
            <person name="Wrobel A."/>
            <person name="Rasinkangas P."/>
            <person name="Parkhill J."/>
            <person name="Rea M.C."/>
            <person name="O'Sullivan O."/>
            <person name="Ritari J."/>
            <person name="Douillard F.P."/>
            <person name="Paul Ross R."/>
            <person name="Yang R."/>
            <person name="Briner A.E."/>
            <person name="Felis G.E."/>
            <person name="de Vos W.M."/>
            <person name="Barrangou R."/>
            <person name="Klaenhammer T.R."/>
            <person name="Caufield P.W."/>
            <person name="Cui Y."/>
            <person name="Zhang H."/>
            <person name="O'Toole P.W."/>
        </authorList>
    </citation>
    <scope>NUCLEOTIDE SEQUENCE [LARGE SCALE GENOMIC DNA]</scope>
    <source>
        <strain evidence="10 11">DSM 19284</strain>
    </source>
</reference>
<evidence type="ECO:0000259" key="9">
    <source>
        <dbReference type="Pfam" id="PF02771"/>
    </source>
</evidence>
<dbReference type="SUPFAM" id="SSF56645">
    <property type="entry name" value="Acyl-CoA dehydrogenase NM domain-like"/>
    <property type="match status" value="1"/>
</dbReference>
<feature type="domain" description="Electron transfer flavoprotein alpha subunit C-terminal" evidence="7">
    <location>
        <begin position="420"/>
        <end position="497"/>
    </location>
</feature>
<dbReference type="InterPro" id="IPR009100">
    <property type="entry name" value="AcylCoA_DH/oxidase_NM_dom_sf"/>
</dbReference>
<dbReference type="InterPro" id="IPR014731">
    <property type="entry name" value="ETF_asu_C"/>
</dbReference>
<dbReference type="PATRIC" id="fig|1293597.4.peg.1349"/>
<evidence type="ECO:0000256" key="5">
    <source>
        <dbReference type="RuleBase" id="RU362125"/>
    </source>
</evidence>
<dbReference type="PANTHER" id="PTHR43884:SF12">
    <property type="entry name" value="ISOVALERYL-COA DEHYDROGENASE, MITOCHONDRIAL-RELATED"/>
    <property type="match status" value="1"/>
</dbReference>
<proteinExistence type="inferred from homology"/>
<dbReference type="InterPro" id="IPR006091">
    <property type="entry name" value="Acyl-CoA_Oxase/DH_mid-dom"/>
</dbReference>
<evidence type="ECO:0000259" key="6">
    <source>
        <dbReference type="Pfam" id="PF00441"/>
    </source>
</evidence>
<gene>
    <name evidence="10" type="ORF">FC20_GL001265</name>
</gene>
<comment type="cofactor">
    <cofactor evidence="1 5">
        <name>FAD</name>
        <dbReference type="ChEBI" id="CHEBI:57692"/>
    </cofactor>
</comment>
<dbReference type="Gene3D" id="1.20.140.10">
    <property type="entry name" value="Butyryl-CoA Dehydrogenase, subunit A, domain 3"/>
    <property type="match status" value="1"/>
</dbReference>
<feature type="domain" description="Acyl-CoA oxidase/dehydrogenase middle" evidence="8">
    <location>
        <begin position="117"/>
        <end position="206"/>
    </location>
</feature>
<organism evidence="10 11">
    <name type="scientific">Lactobacillus equicursoris DSM 19284 = JCM 14600 = CIP 110162</name>
    <dbReference type="NCBI Taxonomy" id="1293597"/>
    <lineage>
        <taxon>Bacteria</taxon>
        <taxon>Bacillati</taxon>
        <taxon>Bacillota</taxon>
        <taxon>Bacilli</taxon>
        <taxon>Lactobacillales</taxon>
        <taxon>Lactobacillaceae</taxon>
        <taxon>Lactobacillus</taxon>
    </lineage>
</organism>
<keyword evidence="11" id="KW-1185">Reference proteome</keyword>
<dbReference type="Proteomes" id="UP000051074">
    <property type="component" value="Unassembled WGS sequence"/>
</dbReference>
<comment type="similarity">
    <text evidence="2 5">Belongs to the acyl-CoA dehydrogenase family.</text>
</comment>
<dbReference type="InterPro" id="IPR037069">
    <property type="entry name" value="AcylCoA_DH/ox_N_sf"/>
</dbReference>
<dbReference type="Pfam" id="PF00441">
    <property type="entry name" value="Acyl-CoA_dh_1"/>
    <property type="match status" value="1"/>
</dbReference>
<dbReference type="SUPFAM" id="SSF52467">
    <property type="entry name" value="DHS-like NAD/FAD-binding domain"/>
    <property type="match status" value="1"/>
</dbReference>
<protein>
    <submittedName>
        <fullName evidence="10">Butyryl-CoA dehydrogenase</fullName>
    </submittedName>
</protein>
<dbReference type="SUPFAM" id="SSF47203">
    <property type="entry name" value="Acyl-CoA dehydrogenase C-terminal domain-like"/>
    <property type="match status" value="1"/>
</dbReference>
<dbReference type="GO" id="GO:0003995">
    <property type="term" value="F:acyl-CoA dehydrogenase activity"/>
    <property type="evidence" value="ECO:0007669"/>
    <property type="project" value="TreeGrafter"/>
</dbReference>
<dbReference type="AlphaFoldDB" id="K0NW84"/>
<sequence length="538" mass="58018">MTLEIEEKYLADVAEFAKKNIAPFDLQIDRAAKLPNGLFQKVVDFDLLKVRIPKEYGGLGFSAMTSGKIVNIIAKANASVGVMLEGHYKSCDQIAKYGTEAAKKKYFPWGMQAILGFSNTEPESGSNPSKHQSYAVKKGDKWIISGDKVMITNGTLAQVYSVNVKTGPNEYSVFIVDKGMPGFSFGYVERFIGLRGIPCGEVVMDHIEVGEENLLGQVGQGLEIANNAHDDARYLMGAVLTGIQEHALDIAKNYVAKRYSGDSLLKDMQVTHYKLTKMATNKELTRLVYQEAARRKDAGEPYMEDSAMAKCFGSQAAVETGDLLLQIMGGYGYSAEFAPEHLIRDARAMEIAEGTLEKMYTEIANAEMAGVPVPKQYRDAKELTSIDEILPALLASKEAGAASNASVDAVSSASQAGPQLPSAKVVFALGRGANDPETIALAEAAAKKLNGMVGVTRPLVGQHFNRGQQLGVNGHKIAPDFLINLGIAGAPQYTYGITGAKEIVSVNINPNALILDLSDYKVVGSAKDFLKELLAKLN</sequence>
<dbReference type="RefSeq" id="WP_008461562.1">
    <property type="nucleotide sequence ID" value="NZ_AZDU01000040.1"/>
</dbReference>
<evidence type="ECO:0000256" key="2">
    <source>
        <dbReference type="ARBA" id="ARBA00009347"/>
    </source>
</evidence>
<keyword evidence="3 5" id="KW-0285">Flavoprotein</keyword>
<comment type="caution">
    <text evidence="10">The sequence shown here is derived from an EMBL/GenBank/DDBJ whole genome shotgun (WGS) entry which is preliminary data.</text>
</comment>
<dbReference type="Pfam" id="PF02771">
    <property type="entry name" value="Acyl-CoA_dh_N"/>
    <property type="match status" value="1"/>
</dbReference>
<dbReference type="eggNOG" id="COG1960">
    <property type="taxonomic scope" value="Bacteria"/>
</dbReference>
<keyword evidence="5" id="KW-0560">Oxidoreductase</keyword>
<evidence type="ECO:0000259" key="7">
    <source>
        <dbReference type="Pfam" id="PF00766"/>
    </source>
</evidence>
<dbReference type="Pfam" id="PF00766">
    <property type="entry name" value="ETF_alpha"/>
    <property type="match status" value="1"/>
</dbReference>
<dbReference type="InterPro" id="IPR036250">
    <property type="entry name" value="AcylCo_DH-like_C"/>
</dbReference>